<dbReference type="RefSeq" id="WP_310275720.1">
    <property type="nucleotide sequence ID" value="NZ_JAVDWR010000002.1"/>
</dbReference>
<organism evidence="2 3">
    <name type="scientific">Rheinheimera soli</name>
    <dbReference type="NCBI Taxonomy" id="443616"/>
    <lineage>
        <taxon>Bacteria</taxon>
        <taxon>Pseudomonadati</taxon>
        <taxon>Pseudomonadota</taxon>
        <taxon>Gammaproteobacteria</taxon>
        <taxon>Chromatiales</taxon>
        <taxon>Chromatiaceae</taxon>
        <taxon>Rheinheimera</taxon>
    </lineage>
</organism>
<comment type="caution">
    <text evidence="2">The sequence shown here is derived from an EMBL/GenBank/DDBJ whole genome shotgun (WGS) entry which is preliminary data.</text>
</comment>
<keyword evidence="1" id="KW-0472">Membrane</keyword>
<proteinExistence type="predicted"/>
<dbReference type="Proteomes" id="UP001257909">
    <property type="component" value="Unassembled WGS sequence"/>
</dbReference>
<evidence type="ECO:0000313" key="3">
    <source>
        <dbReference type="Proteomes" id="UP001257909"/>
    </source>
</evidence>
<keyword evidence="1" id="KW-1133">Transmembrane helix</keyword>
<sequence length="143" mass="15160">MHSLNSNHPHNCCSGSTQQGIALIEILIAVLVLAIGLLGIAALQSSSVRYSQSAQERTTALIMAGTLTEMIRSNPVVARAGSYAGNCESELLADWALQLQLATGTSSCPEVEWDPAAGVYTISISWLDEKVTGSSNFEILVRP</sequence>
<accession>A0ABU1VXC2</accession>
<keyword evidence="3" id="KW-1185">Reference proteome</keyword>
<gene>
    <name evidence="2" type="ORF">J2W69_001287</name>
</gene>
<keyword evidence="1" id="KW-0812">Transmembrane</keyword>
<dbReference type="NCBIfam" id="TIGR02523">
    <property type="entry name" value="type_IV_pilV"/>
    <property type="match status" value="1"/>
</dbReference>
<evidence type="ECO:0000313" key="2">
    <source>
        <dbReference type="EMBL" id="MDR7120358.1"/>
    </source>
</evidence>
<protein>
    <submittedName>
        <fullName evidence="2">Type IV pilus assembly protein PilV</fullName>
    </submittedName>
</protein>
<reference evidence="2 3" key="1">
    <citation type="submission" date="2023-07" db="EMBL/GenBank/DDBJ databases">
        <title>Sorghum-associated microbial communities from plants grown in Nebraska, USA.</title>
        <authorList>
            <person name="Schachtman D."/>
        </authorList>
    </citation>
    <scope>NUCLEOTIDE SEQUENCE [LARGE SCALE GENOMIC DNA]</scope>
    <source>
        <strain evidence="2 3">4138</strain>
    </source>
</reference>
<dbReference type="InterPro" id="IPR013362">
    <property type="entry name" value="Pilus_4_PilV"/>
</dbReference>
<dbReference type="EMBL" id="JAVDWR010000002">
    <property type="protein sequence ID" value="MDR7120358.1"/>
    <property type="molecule type" value="Genomic_DNA"/>
</dbReference>
<name>A0ABU1VXC2_9GAMM</name>
<evidence type="ECO:0000256" key="1">
    <source>
        <dbReference type="SAM" id="Phobius"/>
    </source>
</evidence>
<feature type="transmembrane region" description="Helical" evidence="1">
    <location>
        <begin position="20"/>
        <end position="43"/>
    </location>
</feature>